<dbReference type="AlphaFoldDB" id="A0A8I1A7A6"/>
<keyword evidence="1" id="KW-1133">Transmembrane helix</keyword>
<keyword evidence="3" id="KW-1185">Reference proteome</keyword>
<dbReference type="InterPro" id="IPR007404">
    <property type="entry name" value="YdjM-like"/>
</dbReference>
<dbReference type="RefSeq" id="WP_181732822.1">
    <property type="nucleotide sequence ID" value="NZ_JACEIR010000012.1"/>
</dbReference>
<name>A0A8I1A7A6_THEIN</name>
<dbReference type="PANTHER" id="PTHR40031">
    <property type="entry name" value="HYPOTHETICAL MEMBRANE SPANNING PROTEIN"/>
    <property type="match status" value="1"/>
</dbReference>
<feature type="transmembrane region" description="Helical" evidence="1">
    <location>
        <begin position="160"/>
        <end position="178"/>
    </location>
</feature>
<keyword evidence="1" id="KW-0812">Transmembrane</keyword>
<gene>
    <name evidence="2" type="ORF">I8U20_12640</name>
</gene>
<sequence>MDTGTHFVMGVGLFGLAQLDPAVTTDPETMKSVLLATVIGSEIPDIDTLYRLKGNAKYIRNHRGFSHSLPMLLIWPGLITLGLFVLLPEMNVLHTFLWSFLAVFIHIFIDLFNSYGTQALRPLSRNWVAFNVLNIFDPFIFSLHLAGFALWWIWPAQCGKIFLIIYLTIACYIALRFWQQRNLLRMAQKQVNLLGRYTVTPTFRWNVWNLIVETPEMAKVGEIRNKRIHWTGRFPSKDLLHPAVKESKKAEPIRAFLSFTSYGYPKVFERPYGYEVRWLDVRYHYKRHYPFFAIALLDHHHRIFYAYVGWMSREQLDKKTKQFIS</sequence>
<feature type="transmembrane region" description="Helical" evidence="1">
    <location>
        <begin position="93"/>
        <end position="115"/>
    </location>
</feature>
<feature type="transmembrane region" description="Helical" evidence="1">
    <location>
        <begin position="69"/>
        <end position="87"/>
    </location>
</feature>
<evidence type="ECO:0000256" key="1">
    <source>
        <dbReference type="SAM" id="Phobius"/>
    </source>
</evidence>
<dbReference type="Proteomes" id="UP000633619">
    <property type="component" value="Unassembled WGS sequence"/>
</dbReference>
<protein>
    <submittedName>
        <fullName evidence="2">Metal-dependent hydrolase</fullName>
    </submittedName>
</protein>
<keyword evidence="2" id="KW-0378">Hydrolase</keyword>
<dbReference type="PANTHER" id="PTHR40031:SF1">
    <property type="entry name" value="MEMBRANE-BOUND METAL-DEPENDENT HYDROLASE"/>
    <property type="match status" value="1"/>
</dbReference>
<dbReference type="GO" id="GO:0016787">
    <property type="term" value="F:hydrolase activity"/>
    <property type="evidence" value="ECO:0007669"/>
    <property type="project" value="UniProtKB-KW"/>
</dbReference>
<reference evidence="2 3" key="1">
    <citation type="submission" date="2020-12" db="EMBL/GenBank/DDBJ databases">
        <title>WGS of Thermoactinomyces spp.</title>
        <authorList>
            <person name="Cheng K."/>
        </authorList>
    </citation>
    <scope>NUCLEOTIDE SEQUENCE [LARGE SCALE GENOMIC DNA]</scope>
    <source>
        <strain evidence="3">CICC 10671\DSM 43846</strain>
    </source>
</reference>
<feature type="transmembrane region" description="Helical" evidence="1">
    <location>
        <begin position="127"/>
        <end position="154"/>
    </location>
</feature>
<evidence type="ECO:0000313" key="2">
    <source>
        <dbReference type="EMBL" id="MBH8596149.1"/>
    </source>
</evidence>
<dbReference type="EMBL" id="JAECVW010000010">
    <property type="protein sequence ID" value="MBH8596149.1"/>
    <property type="molecule type" value="Genomic_DNA"/>
</dbReference>
<dbReference type="Pfam" id="PF04307">
    <property type="entry name" value="YdjM"/>
    <property type="match status" value="1"/>
</dbReference>
<accession>A0A8I1A7A6</accession>
<organism evidence="2 3">
    <name type="scientific">Thermoactinomyces intermedius</name>
    <dbReference type="NCBI Taxonomy" id="2024"/>
    <lineage>
        <taxon>Bacteria</taxon>
        <taxon>Bacillati</taxon>
        <taxon>Bacillota</taxon>
        <taxon>Bacilli</taxon>
        <taxon>Bacillales</taxon>
        <taxon>Thermoactinomycetaceae</taxon>
        <taxon>Thermoactinomyces</taxon>
    </lineage>
</organism>
<keyword evidence="1" id="KW-0472">Membrane</keyword>
<proteinExistence type="predicted"/>
<comment type="caution">
    <text evidence="2">The sequence shown here is derived from an EMBL/GenBank/DDBJ whole genome shotgun (WGS) entry which is preliminary data.</text>
</comment>
<evidence type="ECO:0000313" key="3">
    <source>
        <dbReference type="Proteomes" id="UP000633619"/>
    </source>
</evidence>
<dbReference type="InterPro" id="IPR053170">
    <property type="entry name" value="Transcription_regulator"/>
</dbReference>